<proteinExistence type="predicted"/>
<keyword evidence="2 5" id="KW-0547">Nucleotide-binding</keyword>
<evidence type="ECO:0000256" key="3">
    <source>
        <dbReference type="ARBA" id="ARBA00022777"/>
    </source>
</evidence>
<dbReference type="InterPro" id="IPR050339">
    <property type="entry name" value="CC_SR_Kinase"/>
</dbReference>
<dbReference type="InterPro" id="IPR000719">
    <property type="entry name" value="Prot_kinase_dom"/>
</dbReference>
<evidence type="ECO:0000256" key="1">
    <source>
        <dbReference type="ARBA" id="ARBA00022679"/>
    </source>
</evidence>
<feature type="region of interest" description="Disordered" evidence="6">
    <location>
        <begin position="320"/>
        <end position="343"/>
    </location>
</feature>
<feature type="domain" description="Protein kinase" evidence="7">
    <location>
        <begin position="407"/>
        <end position="664"/>
    </location>
</feature>
<feature type="compositionally biased region" description="Low complexity" evidence="6">
    <location>
        <begin position="332"/>
        <end position="343"/>
    </location>
</feature>
<evidence type="ECO:0000259" key="7">
    <source>
        <dbReference type="PROSITE" id="PS50011"/>
    </source>
</evidence>
<dbReference type="PROSITE" id="PS50011">
    <property type="entry name" value="PROTEIN_KINASE_DOM"/>
    <property type="match status" value="1"/>
</dbReference>
<dbReference type="Gene3D" id="1.10.510.10">
    <property type="entry name" value="Transferase(Phosphotransferase) domain 1"/>
    <property type="match status" value="1"/>
</dbReference>
<dbReference type="Gene3D" id="3.30.200.20">
    <property type="entry name" value="Phosphorylase Kinase, domain 1"/>
    <property type="match status" value="1"/>
</dbReference>
<dbReference type="SUPFAM" id="SSF56112">
    <property type="entry name" value="Protein kinase-like (PK-like)"/>
    <property type="match status" value="1"/>
</dbReference>
<sequence length="676" mass="75550">MTYKSDRPMTRSLRKTSIQDAVFATPSVPASRLRKRFPTRSAPKDQIDLKFPSFSISPSSNSTTSDNISTKPSHFRLSLPPSSFSSNKQFTSTGYFTTPPSTKLVKPDPVAFSTSGLLTKKNQLKDESTNKFFTPETPCKKNSLLFNNNTTQSSAPPSFGLGNYSLENSPYQLGKHRNSNVELNVINKRRYLSPSDNYQDSLFSPLKEKSDISSISPNSYLSKFFPGENISNLSDDFFNDDSTKKINSRGLMSNFVSLEANNRDRSNSFATSEIGTSFSTTSTLPTGFPRLDLSSRDDPYNFNTADFMQCESLEKNNLPSLEKSDSMNINDSGNNSPGRSSSPMLIIDERPQMPQIVGGFATNYPHFLNRDYFTESSKSSGFPFLPPLADHSPVDEAGYLDYYRYQFDEIMILGKGNFSTVLLSRNLEDGKTYAMKKSSRPFSGRRDRIRKLSEVEILWKLKGHPNVVEIFGSWEQFGFLYIQYELCELGSLNNFLSNLFGSDPVPEEDIWRIIAEISSGISHIHNQDILHLDLNPANIVVSSSGHLKIADFGHSSFLPVSGNDHEGDRTYLAPEILESGSYQKPNDIFSLGLIILEIAANVVLPENGPEWFDLRHNNLTSAQLDKTEVSSDLFSIISCMLDKDPKNRPTADQILSFPRVHDCIGQPITLPSNTSI</sequence>
<organism evidence="8 9">
    <name type="scientific">Smittium mucronatum</name>
    <dbReference type="NCBI Taxonomy" id="133383"/>
    <lineage>
        <taxon>Eukaryota</taxon>
        <taxon>Fungi</taxon>
        <taxon>Fungi incertae sedis</taxon>
        <taxon>Zoopagomycota</taxon>
        <taxon>Kickxellomycotina</taxon>
        <taxon>Harpellomycetes</taxon>
        <taxon>Harpellales</taxon>
        <taxon>Legeriomycetaceae</taxon>
        <taxon>Smittium</taxon>
    </lineage>
</organism>
<keyword evidence="1" id="KW-0808">Transferase</keyword>
<evidence type="ECO:0000256" key="2">
    <source>
        <dbReference type="ARBA" id="ARBA00022741"/>
    </source>
</evidence>
<dbReference type="STRING" id="133383.A0A1R0H825"/>
<dbReference type="PANTHER" id="PTHR11042">
    <property type="entry name" value="EUKARYOTIC TRANSLATION INITIATION FACTOR 2-ALPHA KINASE EIF2-ALPHA KINASE -RELATED"/>
    <property type="match status" value="1"/>
</dbReference>
<keyword evidence="9" id="KW-1185">Reference proteome</keyword>
<dbReference type="OrthoDB" id="5337378at2759"/>
<dbReference type="Proteomes" id="UP000187455">
    <property type="component" value="Unassembled WGS sequence"/>
</dbReference>
<dbReference type="Pfam" id="PF00069">
    <property type="entry name" value="Pkinase"/>
    <property type="match status" value="1"/>
</dbReference>
<keyword evidence="4 5" id="KW-0067">ATP-binding</keyword>
<dbReference type="GO" id="GO:0004672">
    <property type="term" value="F:protein kinase activity"/>
    <property type="evidence" value="ECO:0007669"/>
    <property type="project" value="InterPro"/>
</dbReference>
<evidence type="ECO:0000313" key="8">
    <source>
        <dbReference type="EMBL" id="OLY85335.1"/>
    </source>
</evidence>
<dbReference type="GO" id="GO:0005524">
    <property type="term" value="F:ATP binding"/>
    <property type="evidence" value="ECO:0007669"/>
    <property type="project" value="UniProtKB-UniRule"/>
</dbReference>
<dbReference type="InterPro" id="IPR017441">
    <property type="entry name" value="Protein_kinase_ATP_BS"/>
</dbReference>
<protein>
    <submittedName>
        <fullName evidence="8">Mitosis inhibitor protein kinase wee1</fullName>
    </submittedName>
</protein>
<evidence type="ECO:0000256" key="5">
    <source>
        <dbReference type="PROSITE-ProRule" id="PRU10141"/>
    </source>
</evidence>
<dbReference type="GO" id="GO:0005737">
    <property type="term" value="C:cytoplasm"/>
    <property type="evidence" value="ECO:0007669"/>
    <property type="project" value="TreeGrafter"/>
</dbReference>
<keyword evidence="3 8" id="KW-0418">Kinase</keyword>
<evidence type="ECO:0000256" key="4">
    <source>
        <dbReference type="ARBA" id="ARBA00022840"/>
    </source>
</evidence>
<evidence type="ECO:0000256" key="6">
    <source>
        <dbReference type="SAM" id="MobiDB-lite"/>
    </source>
</evidence>
<name>A0A1R0H825_9FUNG</name>
<comment type="caution">
    <text evidence="8">The sequence shown here is derived from an EMBL/GenBank/DDBJ whole genome shotgun (WGS) entry which is preliminary data.</text>
</comment>
<evidence type="ECO:0000313" key="9">
    <source>
        <dbReference type="Proteomes" id="UP000187455"/>
    </source>
</evidence>
<dbReference type="GO" id="GO:0005634">
    <property type="term" value="C:nucleus"/>
    <property type="evidence" value="ECO:0007669"/>
    <property type="project" value="TreeGrafter"/>
</dbReference>
<accession>A0A1R0H825</accession>
<reference evidence="8 9" key="1">
    <citation type="journal article" date="2016" name="Mol. Biol. Evol.">
        <title>Genome-Wide Survey of Gut Fungi (Harpellales) Reveals the First Horizontally Transferred Ubiquitin Gene from a Mosquito Host.</title>
        <authorList>
            <person name="Wang Y."/>
            <person name="White M.M."/>
            <person name="Kvist S."/>
            <person name="Moncalvo J.M."/>
        </authorList>
    </citation>
    <scope>NUCLEOTIDE SEQUENCE [LARGE SCALE GENOMIC DNA]</scope>
    <source>
        <strain evidence="8 9">ALG-7-W6</strain>
    </source>
</reference>
<dbReference type="InterPro" id="IPR011009">
    <property type="entry name" value="Kinase-like_dom_sf"/>
</dbReference>
<dbReference type="PROSITE" id="PS00107">
    <property type="entry name" value="PROTEIN_KINASE_ATP"/>
    <property type="match status" value="1"/>
</dbReference>
<feature type="binding site" evidence="5">
    <location>
        <position position="436"/>
    </location>
    <ligand>
        <name>ATP</name>
        <dbReference type="ChEBI" id="CHEBI:30616"/>
    </ligand>
</feature>
<dbReference type="AlphaFoldDB" id="A0A1R0H825"/>
<gene>
    <name evidence="8" type="ORF">AYI68_g478</name>
</gene>
<dbReference type="EMBL" id="LSSL01000149">
    <property type="protein sequence ID" value="OLY85335.1"/>
    <property type="molecule type" value="Genomic_DNA"/>
</dbReference>